<evidence type="ECO:0000313" key="3">
    <source>
        <dbReference type="Proteomes" id="UP000008784"/>
    </source>
</evidence>
<dbReference type="GeneID" id="22894038"/>
<keyword evidence="1" id="KW-0812">Transmembrane</keyword>
<dbReference type="InParanoid" id="G1XF52"/>
<feature type="transmembrane region" description="Helical" evidence="1">
    <location>
        <begin position="92"/>
        <end position="117"/>
    </location>
</feature>
<dbReference type="Proteomes" id="UP000008784">
    <property type="component" value="Unassembled WGS sequence"/>
</dbReference>
<proteinExistence type="predicted"/>
<gene>
    <name evidence="2" type="ORF">AOL_s00080g437</name>
</gene>
<evidence type="ECO:0000313" key="2">
    <source>
        <dbReference type="EMBL" id="EGX48312.1"/>
    </source>
</evidence>
<dbReference type="RefSeq" id="XP_011123114.1">
    <property type="nucleotide sequence ID" value="XM_011124812.1"/>
</dbReference>
<dbReference type="AlphaFoldDB" id="G1XF52"/>
<reference evidence="2 3" key="1">
    <citation type="journal article" date="2011" name="PLoS Pathog.">
        <title>Genomic and proteomic analyses of the fungus Arthrobotrys oligospora provide insights into nematode-trap formation.</title>
        <authorList>
            <person name="Yang J."/>
            <person name="Wang L."/>
            <person name="Ji X."/>
            <person name="Feng Y."/>
            <person name="Li X."/>
            <person name="Zou C."/>
            <person name="Xu J."/>
            <person name="Ren Y."/>
            <person name="Mi Q."/>
            <person name="Wu J."/>
            <person name="Liu S."/>
            <person name="Liu Y."/>
            <person name="Huang X."/>
            <person name="Wang H."/>
            <person name="Niu X."/>
            <person name="Li J."/>
            <person name="Liang L."/>
            <person name="Luo Y."/>
            <person name="Ji K."/>
            <person name="Zhou W."/>
            <person name="Yu Z."/>
            <person name="Li G."/>
            <person name="Liu Y."/>
            <person name="Li L."/>
            <person name="Qiao M."/>
            <person name="Feng L."/>
            <person name="Zhang K.-Q."/>
        </authorList>
    </citation>
    <scope>NUCLEOTIDE SEQUENCE [LARGE SCALE GENOMIC DNA]</scope>
    <source>
        <strain evidence="3">ATCC 24927 / CBS 115.81 / DSM 1491</strain>
    </source>
</reference>
<dbReference type="EMBL" id="ADOT01000142">
    <property type="protein sequence ID" value="EGX48312.1"/>
    <property type="molecule type" value="Genomic_DNA"/>
</dbReference>
<keyword evidence="1" id="KW-1133">Transmembrane helix</keyword>
<name>G1XF52_ARTOA</name>
<keyword evidence="1" id="KW-0472">Membrane</keyword>
<sequence>MLGLVLYIRIPDHGEHTVALAPLLLKLPAQLLAPQLWFGHVYPGVLTDGIQAHPEKLVDLQVGFPVPAGATVPEQPLASHDGGVLEQTTWKAVVVVELVVILVVVVVVVELVVALVVDKVVDTVVVDNVEVDAVELRVVVL</sequence>
<dbReference type="HOGENOM" id="CLU_1824849_0_0_1"/>
<evidence type="ECO:0000256" key="1">
    <source>
        <dbReference type="SAM" id="Phobius"/>
    </source>
</evidence>
<comment type="caution">
    <text evidence="2">The sequence shown here is derived from an EMBL/GenBank/DDBJ whole genome shotgun (WGS) entry which is preliminary data.</text>
</comment>
<accession>G1XF52</accession>
<keyword evidence="3" id="KW-1185">Reference proteome</keyword>
<organism evidence="2 3">
    <name type="scientific">Arthrobotrys oligospora (strain ATCC 24927 / CBS 115.81 / DSM 1491)</name>
    <name type="common">Nematode-trapping fungus</name>
    <name type="synonym">Didymozoophaga oligospora</name>
    <dbReference type="NCBI Taxonomy" id="756982"/>
    <lineage>
        <taxon>Eukaryota</taxon>
        <taxon>Fungi</taxon>
        <taxon>Dikarya</taxon>
        <taxon>Ascomycota</taxon>
        <taxon>Pezizomycotina</taxon>
        <taxon>Orbiliomycetes</taxon>
        <taxon>Orbiliales</taxon>
        <taxon>Orbiliaceae</taxon>
        <taxon>Orbilia</taxon>
        <taxon>Orbilia oligospora</taxon>
    </lineage>
</organism>
<protein>
    <submittedName>
        <fullName evidence="2">Uncharacterized protein</fullName>
    </submittedName>
</protein>